<reference evidence="1" key="1">
    <citation type="journal article" date="2005" name="Mol. Phylogenet. Evol.">
        <title>A phylogeny of cycads (Cycadales) inferred from chloroplast matK gene, trnK intron, and nuclear rDNA ITS region.</title>
        <authorList>
            <person name="Chaw S.M."/>
            <person name="Walters T.W."/>
            <person name="Chang C.C."/>
            <person name="Hu S.H."/>
            <person name="Chen S.H."/>
        </authorList>
    </citation>
    <scope>NUCLEOTIDE SEQUENCE</scope>
</reference>
<accession>A6H5K1</accession>
<organism evidence="1">
    <name type="scientific">Cycas taitungensis</name>
    <name type="common">Prince sago</name>
    <name type="synonym">Cycas taiwaniana</name>
    <dbReference type="NCBI Taxonomy" id="54799"/>
    <lineage>
        <taxon>Eukaryota</taxon>
        <taxon>Viridiplantae</taxon>
        <taxon>Streptophyta</taxon>
        <taxon>Embryophyta</taxon>
        <taxon>Tracheophyta</taxon>
        <taxon>Spermatophyta</taxon>
        <taxon>Cycadidae</taxon>
        <taxon>Cycadales</taxon>
        <taxon>Cycadaceae</taxon>
        <taxon>Cycas</taxon>
    </lineage>
</organism>
<dbReference type="GeneID" id="5309483"/>
<geneLocation type="chloroplast" evidence="1"/>
<dbReference type="RefSeq" id="YP_001312226.1">
    <property type="nucleotide sequence ID" value="NC_009618.1"/>
</dbReference>
<evidence type="ECO:0000313" key="1">
    <source>
        <dbReference type="EMBL" id="BAF64967.1"/>
    </source>
</evidence>
<sequence>MRKTYNARYKDISFHSACASYFMVRVFGRSIDRDQSFFPRCFDFSLFFILVLLRKEKRKKDKIMLDHSLPFLRGKMK</sequence>
<keyword evidence="1" id="KW-0150">Chloroplast</keyword>
<reference evidence="1" key="2">
    <citation type="journal article" date="2007" name="Mol. Biol. Evol.">
        <title>Chloroplast genome (cpDNA) of Cycas taitungensis and 56 cp protein-coding genes of Gnetum parvifolium: insights into cpDNA evolution and phylogeny of extant seed plants.</title>
        <authorList>
            <person name="Wu C.S."/>
            <person name="Wang Y.N."/>
            <person name="Liu S.M."/>
            <person name="Chaw S.M."/>
        </authorList>
    </citation>
    <scope>NUCLEOTIDE SEQUENCE [LARGE SCALE GENOMIC DNA]</scope>
</reference>
<protein>
    <submittedName>
        <fullName evidence="1">Uncharacterized protein</fullName>
    </submittedName>
</protein>
<dbReference type="AlphaFoldDB" id="A6H5K1"/>
<keyword evidence="1" id="KW-0934">Plastid</keyword>
<proteinExistence type="predicted"/>
<name>A6H5K1_CYCTA</name>
<dbReference type="EMBL" id="AP009339">
    <property type="protein sequence ID" value="BAF64967.1"/>
    <property type="molecule type" value="Genomic_DNA"/>
</dbReference>